<accession>A0ABR4CFN8</accession>
<reference evidence="2 3" key="1">
    <citation type="journal article" date="2024" name="Commun. Biol.">
        <title>Comparative genomic analysis of thermophilic fungi reveals convergent evolutionary adaptations and gene losses.</title>
        <authorList>
            <person name="Steindorff A.S."/>
            <person name="Aguilar-Pontes M.V."/>
            <person name="Robinson A.J."/>
            <person name="Andreopoulos B."/>
            <person name="LaButti K."/>
            <person name="Kuo A."/>
            <person name="Mondo S."/>
            <person name="Riley R."/>
            <person name="Otillar R."/>
            <person name="Haridas S."/>
            <person name="Lipzen A."/>
            <person name="Grimwood J."/>
            <person name="Schmutz J."/>
            <person name="Clum A."/>
            <person name="Reid I.D."/>
            <person name="Moisan M.C."/>
            <person name="Butler G."/>
            <person name="Nguyen T.T.M."/>
            <person name="Dewar K."/>
            <person name="Conant G."/>
            <person name="Drula E."/>
            <person name="Henrissat B."/>
            <person name="Hansel C."/>
            <person name="Singer S."/>
            <person name="Hutchinson M.I."/>
            <person name="de Vries R.P."/>
            <person name="Natvig D.O."/>
            <person name="Powell A.J."/>
            <person name="Tsang A."/>
            <person name="Grigoriev I.V."/>
        </authorList>
    </citation>
    <scope>NUCLEOTIDE SEQUENCE [LARGE SCALE GENOMIC DNA]</scope>
    <source>
        <strain evidence="2 3">CBS 494.80</strain>
    </source>
</reference>
<gene>
    <name evidence="2" type="ORF">VTL71DRAFT_14912</name>
</gene>
<name>A0ABR4CFN8_9HELO</name>
<feature type="compositionally biased region" description="Polar residues" evidence="1">
    <location>
        <begin position="1"/>
        <end position="16"/>
    </location>
</feature>
<organism evidence="2 3">
    <name type="scientific">Oculimacula yallundae</name>
    <dbReference type="NCBI Taxonomy" id="86028"/>
    <lineage>
        <taxon>Eukaryota</taxon>
        <taxon>Fungi</taxon>
        <taxon>Dikarya</taxon>
        <taxon>Ascomycota</taxon>
        <taxon>Pezizomycotina</taxon>
        <taxon>Leotiomycetes</taxon>
        <taxon>Helotiales</taxon>
        <taxon>Ploettnerulaceae</taxon>
        <taxon>Oculimacula</taxon>
    </lineage>
</organism>
<protein>
    <submittedName>
        <fullName evidence="2">Uncharacterized protein</fullName>
    </submittedName>
</protein>
<proteinExistence type="predicted"/>
<keyword evidence="3" id="KW-1185">Reference proteome</keyword>
<feature type="region of interest" description="Disordered" evidence="1">
    <location>
        <begin position="1"/>
        <end position="30"/>
    </location>
</feature>
<evidence type="ECO:0000313" key="2">
    <source>
        <dbReference type="EMBL" id="KAL2068575.1"/>
    </source>
</evidence>
<dbReference type="Proteomes" id="UP001595075">
    <property type="component" value="Unassembled WGS sequence"/>
</dbReference>
<dbReference type="EMBL" id="JAZHXI010000008">
    <property type="protein sequence ID" value="KAL2068575.1"/>
    <property type="molecule type" value="Genomic_DNA"/>
</dbReference>
<evidence type="ECO:0000313" key="3">
    <source>
        <dbReference type="Proteomes" id="UP001595075"/>
    </source>
</evidence>
<evidence type="ECO:0000256" key="1">
    <source>
        <dbReference type="SAM" id="MobiDB-lite"/>
    </source>
</evidence>
<comment type="caution">
    <text evidence="2">The sequence shown here is derived from an EMBL/GenBank/DDBJ whole genome shotgun (WGS) entry which is preliminary data.</text>
</comment>
<sequence length="272" mass="30331">MASLRQKLSMSNSKLTPNAPAPPAQATSRYRKSLERYSRVCSSYTEDADRYLVLANAYLKQIKTFDLELGVFHKSSATLQLTNLPMIPNMPRLPIDAPGGQSVDAQIILESKKIVEAANSKIAWSTNEVALANFELQKKVQSIKDDAAKERLSMMAVTNTTSRRTASRRVSATLRLHKAVSRLDTDDTMSHSTRPRPRIRKHASIVEVEGEPMLSKKQMSMRAKRPITTMSATTATTPQYQHLFTTEKTFNAPTAISPSLFAPNLVSRPKKR</sequence>